<dbReference type="GO" id="GO:0005789">
    <property type="term" value="C:endoplasmic reticulum membrane"/>
    <property type="evidence" value="ECO:0007669"/>
    <property type="project" value="UniProtKB-SubCell"/>
</dbReference>
<dbReference type="InterPro" id="IPR002355">
    <property type="entry name" value="Cu_oxidase_Cu_BS"/>
</dbReference>
<dbReference type="PANTHER" id="PTHR48461">
    <property type="entry name" value="MULTICOPPER OXIDASE LPR1-LIKE"/>
    <property type="match status" value="1"/>
</dbReference>
<dbReference type="Pfam" id="PF07731">
    <property type="entry name" value="Cu-oxidase_2"/>
    <property type="match status" value="1"/>
</dbReference>
<dbReference type="KEGG" id="nnu:104612923"/>
<dbReference type="CDD" id="cd13868">
    <property type="entry name" value="CuRO_2_CotA_like"/>
    <property type="match status" value="1"/>
</dbReference>
<keyword evidence="9" id="KW-0472">Membrane</keyword>
<dbReference type="InterPro" id="IPR008972">
    <property type="entry name" value="Cupredoxin"/>
</dbReference>
<evidence type="ECO:0000256" key="1">
    <source>
        <dbReference type="ARBA" id="ARBA00001935"/>
    </source>
</evidence>
<dbReference type="FunFam" id="2.60.40.420:FF:000087">
    <property type="entry name" value="Spore coat protein A"/>
    <property type="match status" value="1"/>
</dbReference>
<keyword evidence="5" id="KW-0732">Signal</keyword>
<keyword evidence="6" id="KW-0256">Endoplasmic reticulum</keyword>
<evidence type="ECO:0000256" key="2">
    <source>
        <dbReference type="ARBA" id="ARBA00004406"/>
    </source>
</evidence>
<dbReference type="InterPro" id="IPR011706">
    <property type="entry name" value="Cu-oxidase_C"/>
</dbReference>
<dbReference type="AlphaFoldDB" id="A0A1U8BC23"/>
<keyword evidence="8" id="KW-0186">Copper</keyword>
<dbReference type="RefSeq" id="XP_010278884.1">
    <property type="nucleotide sequence ID" value="XM_010280582.1"/>
</dbReference>
<protein>
    <submittedName>
        <fullName evidence="12">Multicopper oxidase LPR1-like</fullName>
    </submittedName>
</protein>
<organism evidence="11 12">
    <name type="scientific">Nelumbo nucifera</name>
    <name type="common">Sacred lotus</name>
    <dbReference type="NCBI Taxonomy" id="4432"/>
    <lineage>
        <taxon>Eukaryota</taxon>
        <taxon>Viridiplantae</taxon>
        <taxon>Streptophyta</taxon>
        <taxon>Embryophyta</taxon>
        <taxon>Tracheophyta</taxon>
        <taxon>Spermatophyta</taxon>
        <taxon>Magnoliopsida</taxon>
        <taxon>Proteales</taxon>
        <taxon>Nelumbonaceae</taxon>
        <taxon>Nelumbo</taxon>
    </lineage>
</organism>
<evidence type="ECO:0000256" key="3">
    <source>
        <dbReference type="ARBA" id="ARBA00010609"/>
    </source>
</evidence>
<evidence type="ECO:0000256" key="8">
    <source>
        <dbReference type="ARBA" id="ARBA00023008"/>
    </source>
</evidence>
<keyword evidence="4" id="KW-0479">Metal-binding</keyword>
<dbReference type="InterPro" id="IPR052152">
    <property type="entry name" value="LPR1/LPR2"/>
</dbReference>
<name>A0A1U8BC23_NELNU</name>
<comment type="similarity">
    <text evidence="3">Belongs to the multicopper oxidase family.</text>
</comment>
<dbReference type="GO" id="GO:0016491">
    <property type="term" value="F:oxidoreductase activity"/>
    <property type="evidence" value="ECO:0000318"/>
    <property type="project" value="GO_Central"/>
</dbReference>
<dbReference type="InterPro" id="IPR011707">
    <property type="entry name" value="Cu-oxidase-like_N"/>
</dbReference>
<gene>
    <name evidence="12" type="primary">LOC104612923</name>
</gene>
<proteinExistence type="inferred from homology"/>
<dbReference type="GO" id="GO:0016036">
    <property type="term" value="P:cellular response to phosphate starvation"/>
    <property type="evidence" value="ECO:0007669"/>
    <property type="project" value="InterPro"/>
</dbReference>
<dbReference type="Pfam" id="PF07732">
    <property type="entry name" value="Cu-oxidase_3"/>
    <property type="match status" value="1"/>
</dbReference>
<dbReference type="OrthoDB" id="262547at2759"/>
<evidence type="ECO:0000256" key="10">
    <source>
        <dbReference type="ARBA" id="ARBA00023180"/>
    </source>
</evidence>
<dbReference type="GeneID" id="104612923"/>
<dbReference type="CDD" id="cd13844">
    <property type="entry name" value="CuRO_1_BOD_CotA_like"/>
    <property type="match status" value="1"/>
</dbReference>
<evidence type="ECO:0000313" key="12">
    <source>
        <dbReference type="RefSeq" id="XP_010278884.1"/>
    </source>
</evidence>
<evidence type="ECO:0000256" key="6">
    <source>
        <dbReference type="ARBA" id="ARBA00022824"/>
    </source>
</evidence>
<evidence type="ECO:0000256" key="4">
    <source>
        <dbReference type="ARBA" id="ARBA00022723"/>
    </source>
</evidence>
<evidence type="ECO:0000313" key="11">
    <source>
        <dbReference type="Proteomes" id="UP000189703"/>
    </source>
</evidence>
<dbReference type="eggNOG" id="ENOG502QR4X">
    <property type="taxonomic scope" value="Eukaryota"/>
</dbReference>
<accession>A0A1U8BC23</accession>
<dbReference type="GO" id="GO:0005507">
    <property type="term" value="F:copper ion binding"/>
    <property type="evidence" value="ECO:0007669"/>
    <property type="project" value="InterPro"/>
</dbReference>
<comment type="cofactor">
    <cofactor evidence="1">
        <name>Cu cation</name>
        <dbReference type="ChEBI" id="CHEBI:23378"/>
    </cofactor>
</comment>
<dbReference type="InterPro" id="IPR001117">
    <property type="entry name" value="Cu-oxidase_2nd"/>
</dbReference>
<evidence type="ECO:0000256" key="9">
    <source>
        <dbReference type="ARBA" id="ARBA00023136"/>
    </source>
</evidence>
<keyword evidence="7" id="KW-0560">Oxidoreductase</keyword>
<keyword evidence="10" id="KW-0325">Glycoprotein</keyword>
<dbReference type="FunFam" id="2.60.40.420:FF:000081">
    <property type="entry name" value="Spore coat protein A"/>
    <property type="match status" value="1"/>
</dbReference>
<dbReference type="Proteomes" id="UP000189703">
    <property type="component" value="Unplaced"/>
</dbReference>
<evidence type="ECO:0000256" key="5">
    <source>
        <dbReference type="ARBA" id="ARBA00022729"/>
    </source>
</evidence>
<keyword evidence="11" id="KW-1185">Reference proteome</keyword>
<reference evidence="12" key="1">
    <citation type="submission" date="2025-08" db="UniProtKB">
        <authorList>
            <consortium name="RefSeq"/>
        </authorList>
    </citation>
    <scope>IDENTIFICATION</scope>
</reference>
<dbReference type="OMA" id="QAFTDCM"/>
<dbReference type="PANTHER" id="PTHR48461:SF1">
    <property type="entry name" value="MULTICOPPER OXIDASE LPR1-LIKE"/>
    <property type="match status" value="1"/>
</dbReference>
<dbReference type="Pfam" id="PF00394">
    <property type="entry name" value="Cu-oxidase"/>
    <property type="match status" value="1"/>
</dbReference>
<dbReference type="Gene3D" id="2.60.40.420">
    <property type="entry name" value="Cupredoxins - blue copper proteins"/>
    <property type="match status" value="3"/>
</dbReference>
<evidence type="ECO:0000256" key="7">
    <source>
        <dbReference type="ARBA" id="ARBA00023002"/>
    </source>
</evidence>
<comment type="subcellular location">
    <subcellularLocation>
        <location evidence="2">Endoplasmic reticulum membrane</location>
        <topology evidence="2">Peripheral membrane protein</topology>
    </subcellularLocation>
</comment>
<dbReference type="SUPFAM" id="SSF49503">
    <property type="entry name" value="Cupredoxins"/>
    <property type="match status" value="3"/>
</dbReference>
<dbReference type="PROSITE" id="PS00080">
    <property type="entry name" value="MULTICOPPER_OXIDASE2"/>
    <property type="match status" value="1"/>
</dbReference>
<sequence length="584" mass="65343">MKTYKLLLSLTVTVVLIVSNISFQAQARAPPPITNATLERVSSSLKRFVDKLPQMPKLYGYSRIFPIPASLTIGMYQKKWKFHRDLPPTTVFAYGTSQKTATVPGPTIETLRGLPTHVTWQNHLPRNHILPWDRTIPTAIPKHGGIPTVVHLHGGVHQPQSDGSAFAWFTSGFRETGPAWSQKTYTYPNVQHSGNLWYHDHALGLTRVNLLAGLIGAYVIRDLILDGILDLPRGPEFDRHLVVFDRSFSTDGSIYMNSTGNNPSIHPHWQPEYFGDAIIVNGKAWPYLKVQRRKYRFRIINASNARYFRFSLSNGLPFVQVASDSSYLPSPVHTPKILLSPSEIADVVIDFSNSTTKQAVLTNDAPYPYPTGSAVNQLNGNVMKFIIAPTRPSRPDTSRVPANLVKYQTATTDGAEHTRYIVLYEYTSKSGKPTHLYINGKRLLDPATETPKSGTTEVWKVINLTGDNHPLHLHLASIQAIKVQKLVNLKKFKGCMTTKNDAVACNVTHHATGRLLAIPPYERTWKNTVKIEPGYQTTVVVKFNLVDTGAPYPFDTTAKPGYVYHCHILDHEDNAMVRPMKLVT</sequence>